<dbReference type="Pfam" id="PF08489">
    <property type="entry name" value="TiaS_FLD"/>
    <property type="match status" value="1"/>
</dbReference>
<sequence length="230" mass="26073">RSIDNKLVKKMQEKTFPYTFNSYDNKKEKILISPNGPDPVFFGVRGENPSILISAAESIKPEEKLDGYLIFKSNQGTGDHLKNKIDVERFEPYTSGTIEGTIESTPIVLRGGHVYFLIKSKNKIINCCVYKPTNITHIAKSLISGDRVLIGGGVRKASKNFDRIFNIEFLKPLKLEKHTMQKNPLCKKCDKRMKSKGKNQGFQCSKCGKKSSHKITITMPRKISKKMYIP</sequence>
<proteinExistence type="predicted"/>
<dbReference type="EMBL" id="UINC01226820">
    <property type="protein sequence ID" value="SVE57467.1"/>
    <property type="molecule type" value="Genomic_DNA"/>
</dbReference>
<organism evidence="3">
    <name type="scientific">marine metagenome</name>
    <dbReference type="NCBI Taxonomy" id="408172"/>
    <lineage>
        <taxon>unclassified sequences</taxon>
        <taxon>metagenomes</taxon>
        <taxon>ecological metagenomes</taxon>
    </lineage>
</organism>
<accession>A0A383EKU7</accession>
<dbReference type="Gene3D" id="3.90.600.20">
    <property type="match status" value="1"/>
</dbReference>
<feature type="domain" description="TiaS FLD" evidence="1">
    <location>
        <begin position="1"/>
        <end position="80"/>
    </location>
</feature>
<protein>
    <submittedName>
        <fullName evidence="3">Uncharacterized protein</fullName>
    </submittedName>
</protein>
<dbReference type="AlphaFoldDB" id="A0A383EKU7"/>
<evidence type="ECO:0000313" key="3">
    <source>
        <dbReference type="EMBL" id="SVE57467.1"/>
    </source>
</evidence>
<dbReference type="Pfam" id="PF23783">
    <property type="entry name" value="Zn_ribbon_TiaS"/>
    <property type="match status" value="1"/>
</dbReference>
<evidence type="ECO:0000259" key="1">
    <source>
        <dbReference type="Pfam" id="PF08489"/>
    </source>
</evidence>
<feature type="non-terminal residue" evidence="3">
    <location>
        <position position="1"/>
    </location>
</feature>
<reference evidence="3" key="1">
    <citation type="submission" date="2018-05" db="EMBL/GenBank/DDBJ databases">
        <authorList>
            <person name="Lanie J.A."/>
            <person name="Ng W.-L."/>
            <person name="Kazmierczak K.M."/>
            <person name="Andrzejewski T.M."/>
            <person name="Davidsen T.M."/>
            <person name="Wayne K.J."/>
            <person name="Tettelin H."/>
            <person name="Glass J.I."/>
            <person name="Rusch D."/>
            <person name="Podicherti R."/>
            <person name="Tsui H.-C.T."/>
            <person name="Winkler M.E."/>
        </authorList>
    </citation>
    <scope>NUCLEOTIDE SEQUENCE</scope>
</reference>
<name>A0A383EKU7_9ZZZZ</name>
<dbReference type="CDD" id="cd04482">
    <property type="entry name" value="RPA2_OBF_like"/>
    <property type="match status" value="1"/>
</dbReference>
<dbReference type="InterPro" id="IPR013696">
    <property type="entry name" value="TiaS_FLD"/>
</dbReference>
<gene>
    <name evidence="3" type="ORF">METZ01_LOCUS510321</name>
</gene>
<dbReference type="PANTHER" id="PTHR40705">
    <property type="entry name" value="TRNA(ILE2) 2-AGMATINYLCYTIDINE SYNTHETASE TIAS"/>
    <property type="match status" value="1"/>
</dbReference>
<dbReference type="PANTHER" id="PTHR40705:SF1">
    <property type="entry name" value="TRNA(ILE2) 2-AGMATINYLCYTIDINE SYNTHETASE TIAS"/>
    <property type="match status" value="1"/>
</dbReference>
<feature type="domain" description="TiaS C-terminal zinc ribbon" evidence="2">
    <location>
        <begin position="183"/>
        <end position="223"/>
    </location>
</feature>
<feature type="non-terminal residue" evidence="3">
    <location>
        <position position="230"/>
    </location>
</feature>
<evidence type="ECO:0000259" key="2">
    <source>
        <dbReference type="Pfam" id="PF23783"/>
    </source>
</evidence>
<dbReference type="Gene3D" id="2.40.50.1010">
    <property type="match status" value="1"/>
</dbReference>
<dbReference type="InterPro" id="IPR055394">
    <property type="entry name" value="Zn_ribbon_TiaS"/>
</dbReference>